<proteinExistence type="predicted"/>
<keyword evidence="1" id="KW-0808">Transferase</keyword>
<evidence type="ECO:0000259" key="4">
    <source>
        <dbReference type="Pfam" id="PF04389"/>
    </source>
</evidence>
<dbReference type="InterPro" id="IPR007484">
    <property type="entry name" value="Peptidase_M28"/>
</dbReference>
<feature type="region of interest" description="Disordered" evidence="3">
    <location>
        <begin position="37"/>
        <end position="56"/>
    </location>
</feature>
<dbReference type="AlphaFoldDB" id="A0A6J7KPA7"/>
<organism evidence="5">
    <name type="scientific">freshwater metagenome</name>
    <dbReference type="NCBI Taxonomy" id="449393"/>
    <lineage>
        <taxon>unclassified sequences</taxon>
        <taxon>metagenomes</taxon>
        <taxon>ecological metagenomes</taxon>
    </lineage>
</organism>
<dbReference type="Pfam" id="PF04389">
    <property type="entry name" value="Peptidase_M28"/>
    <property type="match status" value="1"/>
</dbReference>
<dbReference type="PANTHER" id="PTHR12283:SF6">
    <property type="entry name" value="GLUTAMINYL-PEPTIDE CYCLOTRANSFERASE-RELATED"/>
    <property type="match status" value="1"/>
</dbReference>
<keyword evidence="2" id="KW-0012">Acyltransferase</keyword>
<gene>
    <name evidence="5" type="ORF">UFOPK3564_03852</name>
</gene>
<feature type="domain" description="Peptidase M28" evidence="4">
    <location>
        <begin position="136"/>
        <end position="333"/>
    </location>
</feature>
<sequence>MPDRLPIRRAVRLAGGAGLAALLLVVLVLVATGDDPGATRSAAATTGPAAPAGARATSGAALDAALRAARRPDRAVPSARTRRFDADRALRLVRLQVAAGPRPAGSAALARVRRQLVRRLPRAREEAVAGHPGLVNVVGRIPGRAPAIVLAAHYDTQLRPEGFVGANDSAAGTAAVLEAARALARQERPAGAREVRFVLFDGEELPVGGSEDAFARDGLRGSRAYAAAHADEVGALVLADYVAGRGLRLPRELGSDPGLWGRVRAAATRVGVGRVFAGTGVGIIDDHLPFVQAGVPAVDLIDWDYPQKNTGRDTLDRLSAGAMDATGETLVEWAATERRR</sequence>
<dbReference type="PANTHER" id="PTHR12283">
    <property type="entry name" value="GLUTAMINYL-PEPTIDE CYCLOTRANSFERASE"/>
    <property type="match status" value="1"/>
</dbReference>
<dbReference type="EMBL" id="CAFBMK010000425">
    <property type="protein sequence ID" value="CAB4957497.1"/>
    <property type="molecule type" value="Genomic_DNA"/>
</dbReference>
<name>A0A6J7KPA7_9ZZZZ</name>
<dbReference type="SUPFAM" id="SSF53187">
    <property type="entry name" value="Zn-dependent exopeptidases"/>
    <property type="match status" value="1"/>
</dbReference>
<dbReference type="GO" id="GO:0016603">
    <property type="term" value="F:glutaminyl-peptide cyclotransferase activity"/>
    <property type="evidence" value="ECO:0007669"/>
    <property type="project" value="TreeGrafter"/>
</dbReference>
<dbReference type="Gene3D" id="3.40.630.10">
    <property type="entry name" value="Zn peptidases"/>
    <property type="match status" value="1"/>
</dbReference>
<protein>
    <submittedName>
        <fullName evidence="5">Unannotated protein</fullName>
    </submittedName>
</protein>
<accession>A0A6J7KPA7</accession>
<evidence type="ECO:0000256" key="1">
    <source>
        <dbReference type="ARBA" id="ARBA00022679"/>
    </source>
</evidence>
<reference evidence="5" key="1">
    <citation type="submission" date="2020-05" db="EMBL/GenBank/DDBJ databases">
        <authorList>
            <person name="Chiriac C."/>
            <person name="Salcher M."/>
            <person name="Ghai R."/>
            <person name="Kavagutti S V."/>
        </authorList>
    </citation>
    <scope>NUCLEOTIDE SEQUENCE</scope>
</reference>
<dbReference type="GO" id="GO:0008270">
    <property type="term" value="F:zinc ion binding"/>
    <property type="evidence" value="ECO:0007669"/>
    <property type="project" value="TreeGrafter"/>
</dbReference>
<dbReference type="InterPro" id="IPR040234">
    <property type="entry name" value="QC/QCL"/>
</dbReference>
<evidence type="ECO:0000256" key="2">
    <source>
        <dbReference type="ARBA" id="ARBA00023315"/>
    </source>
</evidence>
<evidence type="ECO:0000256" key="3">
    <source>
        <dbReference type="SAM" id="MobiDB-lite"/>
    </source>
</evidence>
<evidence type="ECO:0000313" key="5">
    <source>
        <dbReference type="EMBL" id="CAB4957497.1"/>
    </source>
</evidence>